<dbReference type="InterPro" id="IPR035996">
    <property type="entry name" value="4pyrrol_Methylase_sf"/>
</dbReference>
<keyword evidence="3" id="KW-0489">Methyltransferase</keyword>
<evidence type="ECO:0000313" key="8">
    <source>
        <dbReference type="Proteomes" id="UP000425916"/>
    </source>
</evidence>
<dbReference type="UniPathway" id="UPA00148"/>
<dbReference type="PANTHER" id="PTHR43182">
    <property type="entry name" value="COBALT-PRECORRIN-6B C(15)-METHYLTRANSFERASE (DECARBOXYLATING)"/>
    <property type="match status" value="1"/>
</dbReference>
<keyword evidence="8" id="KW-1185">Reference proteome</keyword>
<dbReference type="Gene3D" id="3.40.1010.10">
    <property type="entry name" value="Cobalt-precorrin-4 Transmethylase, Domain 1"/>
    <property type="match status" value="1"/>
</dbReference>
<evidence type="ECO:0000256" key="5">
    <source>
        <dbReference type="ARBA" id="ARBA00022691"/>
    </source>
</evidence>
<keyword evidence="4" id="KW-0808">Transferase</keyword>
<sequence length="216" mass="23232">MGAEGRWLTVIGVGPGNQEYLTPAARRAAAAAEVLIGGPRALSLFQDLECEKRVITGDLEGLRSFLLQIRGRPAAILVSGDPGFYSLLSWLKRQFPGEKINVIPGISSVQLAFARLMQGWEDATFLSCHGRSLEILEPYLPRLAAGKARLAMLTGGANTPAAIGKYLADHGLARIKLWVGTDLGSDQEQTIWLTAAELARQPLTRPGVVIAGYEPD</sequence>
<gene>
    <name evidence="7" type="primary">cbiET_1</name>
    <name evidence="7" type="ORF">MGLY_28610</name>
</gene>
<dbReference type="AlphaFoldDB" id="A0A6I5ZTQ2"/>
<dbReference type="InterPro" id="IPR012818">
    <property type="entry name" value="CbiE"/>
</dbReference>
<dbReference type="InterPro" id="IPR000878">
    <property type="entry name" value="4pyrrol_Mease"/>
</dbReference>
<evidence type="ECO:0000259" key="6">
    <source>
        <dbReference type="Pfam" id="PF00590"/>
    </source>
</evidence>
<evidence type="ECO:0000256" key="2">
    <source>
        <dbReference type="ARBA" id="ARBA00022573"/>
    </source>
</evidence>
<evidence type="ECO:0000256" key="4">
    <source>
        <dbReference type="ARBA" id="ARBA00022679"/>
    </source>
</evidence>
<dbReference type="OrthoDB" id="9780707at2"/>
<dbReference type="Proteomes" id="UP000425916">
    <property type="component" value="Chromosome"/>
</dbReference>
<dbReference type="GO" id="GO:0009236">
    <property type="term" value="P:cobalamin biosynthetic process"/>
    <property type="evidence" value="ECO:0007669"/>
    <property type="project" value="UniProtKB-UniPathway"/>
</dbReference>
<feature type="domain" description="Tetrapyrrole methylase" evidence="6">
    <location>
        <begin position="8"/>
        <end position="198"/>
    </location>
</feature>
<evidence type="ECO:0000256" key="3">
    <source>
        <dbReference type="ARBA" id="ARBA00022603"/>
    </source>
</evidence>
<dbReference type="GO" id="GO:0032259">
    <property type="term" value="P:methylation"/>
    <property type="evidence" value="ECO:0007669"/>
    <property type="project" value="UniProtKB-KW"/>
</dbReference>
<comment type="pathway">
    <text evidence="1">Cofactor biosynthesis; adenosylcobalamin biosynthesis.</text>
</comment>
<name>A0A6I5ZTQ2_9FIRM</name>
<keyword evidence="2" id="KW-0169">Cobalamin biosynthesis</keyword>
<proteinExistence type="predicted"/>
<dbReference type="PANTHER" id="PTHR43182:SF1">
    <property type="entry name" value="COBALT-PRECORRIN-7 C(5)-METHYLTRANSFERASE"/>
    <property type="match status" value="1"/>
</dbReference>
<dbReference type="Pfam" id="PF00590">
    <property type="entry name" value="TP_methylase"/>
    <property type="match status" value="1"/>
</dbReference>
<evidence type="ECO:0000256" key="1">
    <source>
        <dbReference type="ARBA" id="ARBA00004953"/>
    </source>
</evidence>
<dbReference type="InterPro" id="IPR050714">
    <property type="entry name" value="Cobalamin_biosynth_MTase"/>
</dbReference>
<reference evidence="7 8" key="1">
    <citation type="submission" date="2019-11" db="EMBL/GenBank/DDBJ databases">
        <title>Genome sequence of Moorella glycerini DSM11254.</title>
        <authorList>
            <person name="Poehlein A."/>
            <person name="Boeer T."/>
            <person name="Daniel R."/>
        </authorList>
    </citation>
    <scope>NUCLEOTIDE SEQUENCE [LARGE SCALE GENOMIC DNA]</scope>
    <source>
        <strain evidence="7 8">DSM 11254</strain>
    </source>
</reference>
<dbReference type="RefSeq" id="WP_156274868.1">
    <property type="nucleotide sequence ID" value="NZ_CP046244.1"/>
</dbReference>
<accession>A0A6I5ZTQ2</accession>
<protein>
    <submittedName>
        <fullName evidence="7">Cobalamin biosynthesis bifunctional protein CbiET</fullName>
    </submittedName>
</protein>
<dbReference type="EMBL" id="CP046244">
    <property type="protein sequence ID" value="QGP93453.1"/>
    <property type="molecule type" value="Genomic_DNA"/>
</dbReference>
<evidence type="ECO:0000313" key="7">
    <source>
        <dbReference type="EMBL" id="QGP93453.1"/>
    </source>
</evidence>
<dbReference type="SUPFAM" id="SSF53790">
    <property type="entry name" value="Tetrapyrrole methylase"/>
    <property type="match status" value="1"/>
</dbReference>
<dbReference type="InterPro" id="IPR014777">
    <property type="entry name" value="4pyrrole_Mease_sub1"/>
</dbReference>
<keyword evidence="5" id="KW-0949">S-adenosyl-L-methionine</keyword>
<organism evidence="7 8">
    <name type="scientific">Neomoorella glycerini</name>
    <dbReference type="NCBI Taxonomy" id="55779"/>
    <lineage>
        <taxon>Bacteria</taxon>
        <taxon>Bacillati</taxon>
        <taxon>Bacillota</taxon>
        <taxon>Clostridia</taxon>
        <taxon>Neomoorellales</taxon>
        <taxon>Neomoorellaceae</taxon>
        <taxon>Neomoorella</taxon>
    </lineage>
</organism>
<dbReference type="CDD" id="cd11644">
    <property type="entry name" value="Precorrin-6Y-MT"/>
    <property type="match status" value="1"/>
</dbReference>
<dbReference type="GO" id="GO:0008276">
    <property type="term" value="F:protein methyltransferase activity"/>
    <property type="evidence" value="ECO:0007669"/>
    <property type="project" value="InterPro"/>
</dbReference>
<dbReference type="NCBIfam" id="TIGR02467">
    <property type="entry name" value="CbiE"/>
    <property type="match status" value="1"/>
</dbReference>